<protein>
    <submittedName>
        <fullName evidence="1">Uncharacterized protein</fullName>
    </submittedName>
</protein>
<gene>
    <name evidence="1" type="ORF">S01H1_73206</name>
</gene>
<dbReference type="EMBL" id="BARS01048902">
    <property type="protein sequence ID" value="GAG28528.1"/>
    <property type="molecule type" value="Genomic_DNA"/>
</dbReference>
<sequence>MGTITYTRAAKCKDCKFRKSFYDKKMKRHTCTNSNSERYTAVITLNDLVCGKWKL</sequence>
<accession>X0WVS9</accession>
<dbReference type="AlphaFoldDB" id="X0WVS9"/>
<name>X0WVS9_9ZZZZ</name>
<organism evidence="1">
    <name type="scientific">marine sediment metagenome</name>
    <dbReference type="NCBI Taxonomy" id="412755"/>
    <lineage>
        <taxon>unclassified sequences</taxon>
        <taxon>metagenomes</taxon>
        <taxon>ecological metagenomes</taxon>
    </lineage>
</organism>
<proteinExistence type="predicted"/>
<comment type="caution">
    <text evidence="1">The sequence shown here is derived from an EMBL/GenBank/DDBJ whole genome shotgun (WGS) entry which is preliminary data.</text>
</comment>
<evidence type="ECO:0000313" key="1">
    <source>
        <dbReference type="EMBL" id="GAG28528.1"/>
    </source>
</evidence>
<reference evidence="1" key="1">
    <citation type="journal article" date="2014" name="Front. Microbiol.">
        <title>High frequency of phylogenetically diverse reductive dehalogenase-homologous genes in deep subseafloor sedimentary metagenomes.</title>
        <authorList>
            <person name="Kawai M."/>
            <person name="Futagami T."/>
            <person name="Toyoda A."/>
            <person name="Takaki Y."/>
            <person name="Nishi S."/>
            <person name="Hori S."/>
            <person name="Arai W."/>
            <person name="Tsubouchi T."/>
            <person name="Morono Y."/>
            <person name="Uchiyama I."/>
            <person name="Ito T."/>
            <person name="Fujiyama A."/>
            <person name="Inagaki F."/>
            <person name="Takami H."/>
        </authorList>
    </citation>
    <scope>NUCLEOTIDE SEQUENCE</scope>
    <source>
        <strain evidence="1">Expedition CK06-06</strain>
    </source>
</reference>